<dbReference type="SUPFAM" id="SSF53850">
    <property type="entry name" value="Periplasmic binding protein-like II"/>
    <property type="match status" value="1"/>
</dbReference>
<dbReference type="GO" id="GO:0003700">
    <property type="term" value="F:DNA-binding transcription factor activity"/>
    <property type="evidence" value="ECO:0007669"/>
    <property type="project" value="InterPro"/>
</dbReference>
<gene>
    <name evidence="6" type="ORF">P409_21415</name>
</gene>
<dbReference type="Pfam" id="PF03466">
    <property type="entry name" value="LysR_substrate"/>
    <property type="match status" value="1"/>
</dbReference>
<dbReference type="InterPro" id="IPR036390">
    <property type="entry name" value="WH_DNA-bd_sf"/>
</dbReference>
<keyword evidence="3" id="KW-0238">DNA-binding</keyword>
<keyword evidence="2" id="KW-0805">Transcription regulation</keyword>
<dbReference type="PANTHER" id="PTHR30537:SF26">
    <property type="entry name" value="GLYCINE CLEAVAGE SYSTEM TRANSCRIPTIONAL ACTIVATOR"/>
    <property type="match status" value="1"/>
</dbReference>
<organism evidence="6 7">
    <name type="scientific">Inquilinus limosus MP06</name>
    <dbReference type="NCBI Taxonomy" id="1398085"/>
    <lineage>
        <taxon>Bacteria</taxon>
        <taxon>Pseudomonadati</taxon>
        <taxon>Pseudomonadota</taxon>
        <taxon>Alphaproteobacteria</taxon>
        <taxon>Rhodospirillales</taxon>
        <taxon>Rhodospirillaceae</taxon>
        <taxon>Inquilinus</taxon>
    </lineage>
</organism>
<comment type="caution">
    <text evidence="6">The sequence shown here is derived from an EMBL/GenBank/DDBJ whole genome shotgun (WGS) entry which is preliminary data.</text>
</comment>
<dbReference type="InterPro" id="IPR036388">
    <property type="entry name" value="WH-like_DNA-bd_sf"/>
</dbReference>
<dbReference type="PANTHER" id="PTHR30537">
    <property type="entry name" value="HTH-TYPE TRANSCRIPTIONAL REGULATOR"/>
    <property type="match status" value="1"/>
</dbReference>
<evidence type="ECO:0000256" key="1">
    <source>
        <dbReference type="ARBA" id="ARBA00009437"/>
    </source>
</evidence>
<dbReference type="InterPro" id="IPR005119">
    <property type="entry name" value="LysR_subst-bd"/>
</dbReference>
<evidence type="ECO:0000256" key="2">
    <source>
        <dbReference type="ARBA" id="ARBA00023015"/>
    </source>
</evidence>
<dbReference type="GO" id="GO:0043565">
    <property type="term" value="F:sequence-specific DNA binding"/>
    <property type="evidence" value="ECO:0007669"/>
    <property type="project" value="TreeGrafter"/>
</dbReference>
<dbReference type="SUPFAM" id="SSF46785">
    <property type="entry name" value="Winged helix' DNA-binding domain"/>
    <property type="match status" value="1"/>
</dbReference>
<dbReference type="RefSeq" id="WP_034843464.1">
    <property type="nucleotide sequence ID" value="NZ_JANX01000318.1"/>
</dbReference>
<reference evidence="6 7" key="1">
    <citation type="submission" date="2014-01" db="EMBL/GenBank/DDBJ databases">
        <title>Genome sequence determination for a cystic fibrosis isolate, Inquilinus limosus.</title>
        <authorList>
            <person name="Pino M."/>
            <person name="Di Conza J."/>
            <person name="Gutkind G."/>
        </authorList>
    </citation>
    <scope>NUCLEOTIDE SEQUENCE [LARGE SCALE GENOMIC DNA]</scope>
    <source>
        <strain evidence="6 7">MP06</strain>
    </source>
</reference>
<protein>
    <recommendedName>
        <fullName evidence="5">HTH lysR-type domain-containing protein</fullName>
    </recommendedName>
</protein>
<proteinExistence type="inferred from homology"/>
<dbReference type="AlphaFoldDB" id="A0A0A0D162"/>
<dbReference type="Gene3D" id="1.10.10.10">
    <property type="entry name" value="Winged helix-like DNA-binding domain superfamily/Winged helix DNA-binding domain"/>
    <property type="match status" value="1"/>
</dbReference>
<dbReference type="EMBL" id="JANX01000318">
    <property type="protein sequence ID" value="KGM32431.1"/>
    <property type="molecule type" value="Genomic_DNA"/>
</dbReference>
<dbReference type="PROSITE" id="PS50931">
    <property type="entry name" value="HTH_LYSR"/>
    <property type="match status" value="1"/>
</dbReference>
<dbReference type="InterPro" id="IPR058163">
    <property type="entry name" value="LysR-type_TF_proteobact-type"/>
</dbReference>
<sequence>MARRLPPLNALRAFEAAARHLSFVDAADELAVTPAAVSHQVKALEAYLGVALFQRLPRGLVLTEQGRILTPQLTRGFDRLAEAVARVRVDDVQTVLSVTVLPSFAVRWLLPRLAGFRRLNPGLEIEVHAQHQAVDFRRERVDIALRYGRGGWAGLHVERFLDDEVFPVCSPRLLEGPRPLLAPADLRHHTLIHDVLTGDDEPWVTWQHWLLHFGLDDVDHRRGPRYSDSHMMLEAAAAGEGVALGRSSIMADDLSSGRLVRPFPDSRIADYAYHFLCRTDAIDRPAVRAFRDWLVAAAAEDRAAPGKATPPVSAFGG</sequence>
<dbReference type="GO" id="GO:0006351">
    <property type="term" value="P:DNA-templated transcription"/>
    <property type="evidence" value="ECO:0007669"/>
    <property type="project" value="TreeGrafter"/>
</dbReference>
<dbReference type="Proteomes" id="UP000029995">
    <property type="component" value="Unassembled WGS sequence"/>
</dbReference>
<dbReference type="CDD" id="cd08432">
    <property type="entry name" value="PBP2_GcdR_TrpI_HvrB_AmpR_like"/>
    <property type="match status" value="1"/>
</dbReference>
<dbReference type="FunFam" id="3.40.190.10:FF:000017">
    <property type="entry name" value="Glycine cleavage system transcriptional activator"/>
    <property type="match status" value="1"/>
</dbReference>
<evidence type="ECO:0000259" key="5">
    <source>
        <dbReference type="PROSITE" id="PS50931"/>
    </source>
</evidence>
<evidence type="ECO:0000256" key="4">
    <source>
        <dbReference type="ARBA" id="ARBA00023163"/>
    </source>
</evidence>
<dbReference type="Pfam" id="PF00126">
    <property type="entry name" value="HTH_1"/>
    <property type="match status" value="1"/>
</dbReference>
<accession>A0A0A0D162</accession>
<keyword evidence="4" id="KW-0804">Transcription</keyword>
<name>A0A0A0D162_9PROT</name>
<evidence type="ECO:0000256" key="3">
    <source>
        <dbReference type="ARBA" id="ARBA00023125"/>
    </source>
</evidence>
<feature type="domain" description="HTH lysR-type" evidence="5">
    <location>
        <begin position="6"/>
        <end position="63"/>
    </location>
</feature>
<dbReference type="OrthoDB" id="9794694at2"/>
<dbReference type="PRINTS" id="PR00039">
    <property type="entry name" value="HTHLYSR"/>
</dbReference>
<dbReference type="Gene3D" id="3.40.190.10">
    <property type="entry name" value="Periplasmic binding protein-like II"/>
    <property type="match status" value="2"/>
</dbReference>
<dbReference type="NCBIfam" id="NF008352">
    <property type="entry name" value="PRK11139.1"/>
    <property type="match status" value="1"/>
</dbReference>
<comment type="similarity">
    <text evidence="1">Belongs to the LysR transcriptional regulatory family.</text>
</comment>
<evidence type="ECO:0000313" key="7">
    <source>
        <dbReference type="Proteomes" id="UP000029995"/>
    </source>
</evidence>
<evidence type="ECO:0000313" key="6">
    <source>
        <dbReference type="EMBL" id="KGM32431.1"/>
    </source>
</evidence>
<dbReference type="FunFam" id="1.10.10.10:FF:000038">
    <property type="entry name" value="Glycine cleavage system transcriptional activator"/>
    <property type="match status" value="1"/>
</dbReference>
<dbReference type="InterPro" id="IPR000847">
    <property type="entry name" value="LysR_HTH_N"/>
</dbReference>